<proteinExistence type="predicted"/>
<dbReference type="EMBL" id="BARV01034081">
    <property type="protein sequence ID" value="GAI56770.1"/>
    <property type="molecule type" value="Genomic_DNA"/>
</dbReference>
<keyword evidence="5" id="KW-0234">DNA repair</keyword>
<dbReference type="GO" id="GO:0006298">
    <property type="term" value="P:mismatch repair"/>
    <property type="evidence" value="ECO:0007669"/>
    <property type="project" value="InterPro"/>
</dbReference>
<dbReference type="InterPro" id="IPR011335">
    <property type="entry name" value="Restrct_endonuc-II-like"/>
</dbReference>
<keyword evidence="4" id="KW-0378">Hydrolase</keyword>
<evidence type="ECO:0000256" key="3">
    <source>
        <dbReference type="ARBA" id="ARBA00022763"/>
    </source>
</evidence>
<feature type="non-terminal residue" evidence="7">
    <location>
        <position position="1"/>
    </location>
</feature>
<dbReference type="GO" id="GO:0016787">
    <property type="term" value="F:hydrolase activity"/>
    <property type="evidence" value="ECO:0007669"/>
    <property type="project" value="UniProtKB-KW"/>
</dbReference>
<name>X1R0Y8_9ZZZZ</name>
<evidence type="ECO:0000256" key="4">
    <source>
        <dbReference type="ARBA" id="ARBA00022801"/>
    </source>
</evidence>
<keyword evidence="1" id="KW-0540">Nuclease</keyword>
<comment type="caution">
    <text evidence="7">The sequence shown here is derived from an EMBL/GenBank/DDBJ whole genome shotgun (WGS) entry which is preliminary data.</text>
</comment>
<dbReference type="NCBIfam" id="TIGR00632">
    <property type="entry name" value="vsr"/>
    <property type="match status" value="1"/>
</dbReference>
<feature type="region of interest" description="Disordered" evidence="6">
    <location>
        <begin position="1"/>
        <end position="27"/>
    </location>
</feature>
<dbReference type="InterPro" id="IPR004603">
    <property type="entry name" value="DNA_mismatch_endonuc_vsr"/>
</dbReference>
<evidence type="ECO:0008006" key="8">
    <source>
        <dbReference type="Google" id="ProtNLM"/>
    </source>
</evidence>
<organism evidence="7">
    <name type="scientific">marine sediment metagenome</name>
    <dbReference type="NCBI Taxonomy" id="412755"/>
    <lineage>
        <taxon>unclassified sequences</taxon>
        <taxon>metagenomes</taxon>
        <taxon>ecological metagenomes</taxon>
    </lineage>
</organism>
<evidence type="ECO:0000256" key="1">
    <source>
        <dbReference type="ARBA" id="ARBA00022722"/>
    </source>
</evidence>
<dbReference type="Gene3D" id="3.40.960.10">
    <property type="entry name" value="VSR Endonuclease"/>
    <property type="match status" value="1"/>
</dbReference>
<reference evidence="7" key="1">
    <citation type="journal article" date="2014" name="Front. Microbiol.">
        <title>High frequency of phylogenetically diverse reductive dehalogenase-homologous genes in deep subseafloor sedimentary metagenomes.</title>
        <authorList>
            <person name="Kawai M."/>
            <person name="Futagami T."/>
            <person name="Toyoda A."/>
            <person name="Takaki Y."/>
            <person name="Nishi S."/>
            <person name="Hori S."/>
            <person name="Arai W."/>
            <person name="Tsubouchi T."/>
            <person name="Morono Y."/>
            <person name="Uchiyama I."/>
            <person name="Ito T."/>
            <person name="Fujiyama A."/>
            <person name="Inagaki F."/>
            <person name="Takami H."/>
        </authorList>
    </citation>
    <scope>NUCLEOTIDE SEQUENCE</scope>
    <source>
        <strain evidence="7">Expedition CK06-06</strain>
    </source>
</reference>
<evidence type="ECO:0000256" key="6">
    <source>
        <dbReference type="SAM" id="MobiDB-lite"/>
    </source>
</evidence>
<evidence type="ECO:0000313" key="7">
    <source>
        <dbReference type="EMBL" id="GAI56770.1"/>
    </source>
</evidence>
<dbReference type="SUPFAM" id="SSF52980">
    <property type="entry name" value="Restriction endonuclease-like"/>
    <property type="match status" value="1"/>
</dbReference>
<gene>
    <name evidence="7" type="ORF">S06H3_53450</name>
</gene>
<dbReference type="Pfam" id="PF03852">
    <property type="entry name" value="Vsr"/>
    <property type="match status" value="1"/>
</dbReference>
<evidence type="ECO:0000256" key="5">
    <source>
        <dbReference type="ARBA" id="ARBA00023204"/>
    </source>
</evidence>
<evidence type="ECO:0000256" key="2">
    <source>
        <dbReference type="ARBA" id="ARBA00022759"/>
    </source>
</evidence>
<dbReference type="CDD" id="cd00221">
    <property type="entry name" value="Vsr"/>
    <property type="match status" value="1"/>
</dbReference>
<protein>
    <recommendedName>
        <fullName evidence="8">Very short patch repair endonuclease</fullName>
    </recommendedName>
</protein>
<sequence length="154" mass="17991">VDKQANTGHMTDFMTREQRSRAMSRVRGTETKLERLVRSELHKLGFRFRKNVKTLPGRPDIVLPKYNAVVFVHGCFWHRHEGCSASKLPETNREFWEEKIAGNVKRDKLQVEKLRQLGWRVGLVWECSLKRSPRVALTSLTRWIESGSLFAEVE</sequence>
<keyword evidence="2" id="KW-0255">Endonuclease</keyword>
<dbReference type="GO" id="GO:0004519">
    <property type="term" value="F:endonuclease activity"/>
    <property type="evidence" value="ECO:0007669"/>
    <property type="project" value="UniProtKB-KW"/>
</dbReference>
<keyword evidence="3" id="KW-0227">DNA damage</keyword>
<accession>X1R0Y8</accession>
<dbReference type="AlphaFoldDB" id="X1R0Y8"/>